<keyword evidence="1" id="KW-0732">Signal</keyword>
<evidence type="ECO:0000313" key="2">
    <source>
        <dbReference type="EMBL" id="NYH53656.1"/>
    </source>
</evidence>
<sequence>MRRYAYAGAVMAVALAATGCGAQTVRIDPPETDTATAGTCADLVAALPDTLLDAERARVRPESDLTAAWGDPPIGLRCGVARPAALAPDSYVEEVNGVTWLPQPQDAPTLYTAVGREAYVELTVPSAHGSPAAALSTVSDLVTEHVPPLPEGRL</sequence>
<dbReference type="Proteomes" id="UP000584931">
    <property type="component" value="Unassembled WGS sequence"/>
</dbReference>
<evidence type="ECO:0000313" key="3">
    <source>
        <dbReference type="Proteomes" id="UP000584931"/>
    </source>
</evidence>
<gene>
    <name evidence="2" type="ORF">HNR06_003245</name>
</gene>
<dbReference type="Pfam" id="PF12028">
    <property type="entry name" value="DUF3515"/>
    <property type="match status" value="1"/>
</dbReference>
<evidence type="ECO:0008006" key="4">
    <source>
        <dbReference type="Google" id="ProtNLM"/>
    </source>
</evidence>
<feature type="signal peptide" evidence="1">
    <location>
        <begin position="1"/>
        <end position="22"/>
    </location>
</feature>
<dbReference type="EMBL" id="JACCHL010000001">
    <property type="protein sequence ID" value="NYH53656.1"/>
    <property type="molecule type" value="Genomic_DNA"/>
</dbReference>
<accession>A0A7Z0BK01</accession>
<comment type="caution">
    <text evidence="2">The sequence shown here is derived from an EMBL/GenBank/DDBJ whole genome shotgun (WGS) entry which is preliminary data.</text>
</comment>
<name>A0A7Z0BK01_9ACTN</name>
<protein>
    <recommendedName>
        <fullName evidence="4">DUF3515 domain-containing protein</fullName>
    </recommendedName>
</protein>
<feature type="chain" id="PRO_5030881576" description="DUF3515 domain-containing protein" evidence="1">
    <location>
        <begin position="23"/>
        <end position="154"/>
    </location>
</feature>
<reference evidence="2 3" key="1">
    <citation type="submission" date="2020-07" db="EMBL/GenBank/DDBJ databases">
        <title>Sequencing the genomes of 1000 actinobacteria strains.</title>
        <authorList>
            <person name="Klenk H.-P."/>
        </authorList>
    </citation>
    <scope>NUCLEOTIDE SEQUENCE [LARGE SCALE GENOMIC DNA]</scope>
    <source>
        <strain evidence="2 3">DSM 45278</strain>
    </source>
</reference>
<dbReference type="AlphaFoldDB" id="A0A7Z0BK01"/>
<dbReference type="PROSITE" id="PS51257">
    <property type="entry name" value="PROKAR_LIPOPROTEIN"/>
    <property type="match status" value="1"/>
</dbReference>
<organism evidence="2 3">
    <name type="scientific">Nocardiopsis sinuspersici</name>
    <dbReference type="NCBI Taxonomy" id="501010"/>
    <lineage>
        <taxon>Bacteria</taxon>
        <taxon>Bacillati</taxon>
        <taxon>Actinomycetota</taxon>
        <taxon>Actinomycetes</taxon>
        <taxon>Streptosporangiales</taxon>
        <taxon>Nocardiopsidaceae</taxon>
        <taxon>Nocardiopsis</taxon>
    </lineage>
</organism>
<evidence type="ECO:0000256" key="1">
    <source>
        <dbReference type="SAM" id="SignalP"/>
    </source>
</evidence>
<dbReference type="InterPro" id="IPR021903">
    <property type="entry name" value="DUF3515"/>
</dbReference>
<proteinExistence type="predicted"/>